<reference evidence="7 8" key="1">
    <citation type="journal article" date="2016" name="Nat. Commun.">
        <title>Thousands of microbial genomes shed light on interconnected biogeochemical processes in an aquifer system.</title>
        <authorList>
            <person name="Anantharaman K."/>
            <person name="Brown C.T."/>
            <person name="Hug L.A."/>
            <person name="Sharon I."/>
            <person name="Castelle C.J."/>
            <person name="Probst A.J."/>
            <person name="Thomas B.C."/>
            <person name="Singh A."/>
            <person name="Wilkins M.J."/>
            <person name="Karaoz U."/>
            <person name="Brodie E.L."/>
            <person name="Williams K.H."/>
            <person name="Hubbard S.S."/>
            <person name="Banfield J.F."/>
        </authorList>
    </citation>
    <scope>NUCLEOTIDE SEQUENCE [LARGE SCALE GENOMIC DNA]</scope>
</reference>
<evidence type="ECO:0000256" key="2">
    <source>
        <dbReference type="ARBA" id="ARBA00022801"/>
    </source>
</evidence>
<dbReference type="SUPFAM" id="SSF47807">
    <property type="entry name" value="5' to 3' exonuclease, C-terminal subdomain"/>
    <property type="match status" value="1"/>
</dbReference>
<accession>A0A1F7IEN2</accession>
<dbReference type="FunFam" id="3.40.50.1010:FF:000001">
    <property type="entry name" value="DNA polymerase I"/>
    <property type="match status" value="1"/>
</dbReference>
<evidence type="ECO:0000256" key="3">
    <source>
        <dbReference type="ARBA" id="ARBA00022839"/>
    </source>
</evidence>
<dbReference type="InterPro" id="IPR036279">
    <property type="entry name" value="5-3_exonuclease_C_sf"/>
</dbReference>
<dbReference type="GO" id="GO:0017108">
    <property type="term" value="F:5'-flap endonuclease activity"/>
    <property type="evidence" value="ECO:0007669"/>
    <property type="project" value="InterPro"/>
</dbReference>
<dbReference type="SMART" id="SM00475">
    <property type="entry name" value="53EXOc"/>
    <property type="match status" value="1"/>
</dbReference>
<dbReference type="InterPro" id="IPR002421">
    <property type="entry name" value="5-3_exonuclease"/>
</dbReference>
<keyword evidence="1" id="KW-0540">Nuclease</keyword>
<evidence type="ECO:0000256" key="5">
    <source>
        <dbReference type="SAM" id="MobiDB-lite"/>
    </source>
</evidence>
<feature type="domain" description="5'-3' exonuclease" evidence="6">
    <location>
        <begin position="1"/>
        <end position="260"/>
    </location>
</feature>
<dbReference type="GO" id="GO:0003677">
    <property type="term" value="F:DNA binding"/>
    <property type="evidence" value="ECO:0007669"/>
    <property type="project" value="UniProtKB-KW"/>
</dbReference>
<keyword evidence="3" id="KW-0269">Exonuclease</keyword>
<dbReference type="GO" id="GO:0008409">
    <property type="term" value="F:5'-3' exonuclease activity"/>
    <property type="evidence" value="ECO:0007669"/>
    <property type="project" value="InterPro"/>
</dbReference>
<proteinExistence type="predicted"/>
<name>A0A1F7IEN2_9BACT</name>
<dbReference type="AlphaFoldDB" id="A0A1F7IEN2"/>
<dbReference type="SMART" id="SM00279">
    <property type="entry name" value="HhH2"/>
    <property type="match status" value="1"/>
</dbReference>
<evidence type="ECO:0000313" key="7">
    <source>
        <dbReference type="EMBL" id="OGK41827.1"/>
    </source>
</evidence>
<dbReference type="CDD" id="cd09898">
    <property type="entry name" value="H3TH_53EXO"/>
    <property type="match status" value="1"/>
</dbReference>
<evidence type="ECO:0000256" key="1">
    <source>
        <dbReference type="ARBA" id="ARBA00022722"/>
    </source>
</evidence>
<evidence type="ECO:0000313" key="8">
    <source>
        <dbReference type="Proteomes" id="UP000177698"/>
    </source>
</evidence>
<evidence type="ECO:0000259" key="6">
    <source>
        <dbReference type="SMART" id="SM00475"/>
    </source>
</evidence>
<dbReference type="InterPro" id="IPR020045">
    <property type="entry name" value="DNA_polI_H3TH"/>
</dbReference>
<dbReference type="InterPro" id="IPR038969">
    <property type="entry name" value="FEN"/>
</dbReference>
<sequence>MQTLLLIDGNAIMHRAYHALPPFKTKDGTPTNVIYGFFSMLHKGIIDFKPTHIVVCFDTPKPTFRNKMFKEYQAQRPKISDDFIVQIPLVKEALDKAGITHLEKDGFEADDLIGTISHKFKSNGIKVLILSGDRDIQQLVDKNVFVITPKLGLSDLKMYDISEVQIKFGLPPDKIPDLKALMGDPSDNYPGAKGIGPKTASKLINQFHTINGLYSHLEDIDEKIRKSLVENKENVLLSLKLATIDTKVPIKFEIENTKFEKFDEDLKEYFTKLEITSLKKRIFPDKKPVHPPAEKKLNKKETDNQIGLF</sequence>
<dbReference type="Proteomes" id="UP000177698">
    <property type="component" value="Unassembled WGS sequence"/>
</dbReference>
<feature type="region of interest" description="Disordered" evidence="5">
    <location>
        <begin position="286"/>
        <end position="309"/>
    </location>
</feature>
<dbReference type="FunFam" id="1.10.150.20:FF:000003">
    <property type="entry name" value="DNA polymerase I"/>
    <property type="match status" value="1"/>
</dbReference>
<dbReference type="STRING" id="1802056.A2954_03895"/>
<keyword evidence="2" id="KW-0378">Hydrolase</keyword>
<organism evidence="7 8">
    <name type="scientific">Candidatus Roizmanbacteria bacterium RIFCSPLOWO2_01_FULL_37_12</name>
    <dbReference type="NCBI Taxonomy" id="1802056"/>
    <lineage>
        <taxon>Bacteria</taxon>
        <taxon>Candidatus Roizmaniibacteriota</taxon>
    </lineage>
</organism>
<keyword evidence="4" id="KW-0238">DNA-binding</keyword>
<dbReference type="Gene3D" id="1.10.150.20">
    <property type="entry name" value="5' to 3' exonuclease, C-terminal subdomain"/>
    <property type="match status" value="1"/>
</dbReference>
<gene>
    <name evidence="7" type="ORF">A2954_03895</name>
</gene>
<dbReference type="Pfam" id="PF02739">
    <property type="entry name" value="5_3_exonuc_N"/>
    <property type="match status" value="1"/>
</dbReference>
<dbReference type="SUPFAM" id="SSF88723">
    <property type="entry name" value="PIN domain-like"/>
    <property type="match status" value="1"/>
</dbReference>
<dbReference type="Gene3D" id="3.40.50.1010">
    <property type="entry name" value="5'-nuclease"/>
    <property type="match status" value="1"/>
</dbReference>
<protein>
    <recommendedName>
        <fullName evidence="6">5'-3' exonuclease domain-containing protein</fullName>
    </recommendedName>
</protein>
<evidence type="ECO:0000256" key="4">
    <source>
        <dbReference type="ARBA" id="ARBA00023125"/>
    </source>
</evidence>
<dbReference type="InterPro" id="IPR008918">
    <property type="entry name" value="HhH2"/>
</dbReference>
<dbReference type="PANTHER" id="PTHR42646">
    <property type="entry name" value="FLAP ENDONUCLEASE XNI"/>
    <property type="match status" value="1"/>
</dbReference>
<dbReference type="InterPro" id="IPR029060">
    <property type="entry name" value="PIN-like_dom_sf"/>
</dbReference>
<dbReference type="Pfam" id="PF01367">
    <property type="entry name" value="5_3_exonuc"/>
    <property type="match status" value="1"/>
</dbReference>
<dbReference type="PANTHER" id="PTHR42646:SF2">
    <property type="entry name" value="5'-3' EXONUCLEASE FAMILY PROTEIN"/>
    <property type="match status" value="1"/>
</dbReference>
<dbReference type="CDD" id="cd09859">
    <property type="entry name" value="PIN_53EXO"/>
    <property type="match status" value="1"/>
</dbReference>
<feature type="compositionally biased region" description="Basic and acidic residues" evidence="5">
    <location>
        <begin position="286"/>
        <end position="303"/>
    </location>
</feature>
<dbReference type="EMBL" id="MGAG01000009">
    <property type="protein sequence ID" value="OGK41827.1"/>
    <property type="molecule type" value="Genomic_DNA"/>
</dbReference>
<dbReference type="GO" id="GO:0033567">
    <property type="term" value="P:DNA replication, Okazaki fragment processing"/>
    <property type="evidence" value="ECO:0007669"/>
    <property type="project" value="InterPro"/>
</dbReference>
<comment type="caution">
    <text evidence="7">The sequence shown here is derived from an EMBL/GenBank/DDBJ whole genome shotgun (WGS) entry which is preliminary data.</text>
</comment>
<dbReference type="InterPro" id="IPR020046">
    <property type="entry name" value="5-3_exonucl_a-hlix_arch_N"/>
</dbReference>